<dbReference type="RefSeq" id="WP_184392035.1">
    <property type="nucleotide sequence ID" value="NZ_BAAAJD010000043.1"/>
</dbReference>
<gene>
    <name evidence="3" type="ORF">HDA36_002555</name>
</gene>
<dbReference type="EMBL" id="JACHDB010000001">
    <property type="protein sequence ID" value="MBB5432471.1"/>
    <property type="molecule type" value="Genomic_DNA"/>
</dbReference>
<proteinExistence type="inferred from homology"/>
<dbReference type="GO" id="GO:0016853">
    <property type="term" value="F:isomerase activity"/>
    <property type="evidence" value="ECO:0007669"/>
    <property type="project" value="UniProtKB-KW"/>
</dbReference>
<dbReference type="PANTHER" id="PTHR30344:SF1">
    <property type="entry name" value="6-PHOSPHOGLUCONOLACTONASE"/>
    <property type="match status" value="1"/>
</dbReference>
<evidence type="ECO:0000256" key="1">
    <source>
        <dbReference type="ARBA" id="ARBA00005564"/>
    </source>
</evidence>
<dbReference type="AlphaFoldDB" id="A0A7W8QN32"/>
<evidence type="ECO:0000313" key="4">
    <source>
        <dbReference type="Proteomes" id="UP000572635"/>
    </source>
</evidence>
<dbReference type="InterPro" id="IPR050282">
    <property type="entry name" value="Cycloisomerase_2"/>
</dbReference>
<dbReference type="Pfam" id="PF10282">
    <property type="entry name" value="Lactonase"/>
    <property type="match status" value="1"/>
</dbReference>
<comment type="caution">
    <text evidence="3">The sequence shown here is derived from an EMBL/GenBank/DDBJ whole genome shotgun (WGS) entry which is preliminary data.</text>
</comment>
<dbReference type="Gene3D" id="2.130.10.10">
    <property type="entry name" value="YVTN repeat-like/Quinoprotein amine dehydrogenase"/>
    <property type="match status" value="1"/>
</dbReference>
<dbReference type="InterPro" id="IPR015943">
    <property type="entry name" value="WD40/YVTN_repeat-like_dom_sf"/>
</dbReference>
<evidence type="ECO:0000256" key="2">
    <source>
        <dbReference type="SAM" id="MobiDB-lite"/>
    </source>
</evidence>
<organism evidence="3 4">
    <name type="scientific">Nocardiopsis composta</name>
    <dbReference type="NCBI Taxonomy" id="157465"/>
    <lineage>
        <taxon>Bacteria</taxon>
        <taxon>Bacillati</taxon>
        <taxon>Actinomycetota</taxon>
        <taxon>Actinomycetes</taxon>
        <taxon>Streptosporangiales</taxon>
        <taxon>Nocardiopsidaceae</taxon>
        <taxon>Nocardiopsis</taxon>
    </lineage>
</organism>
<dbReference type="InterPro" id="IPR011048">
    <property type="entry name" value="Haem_d1_sf"/>
</dbReference>
<dbReference type="GO" id="GO:0017057">
    <property type="term" value="F:6-phosphogluconolactonase activity"/>
    <property type="evidence" value="ECO:0007669"/>
    <property type="project" value="TreeGrafter"/>
</dbReference>
<accession>A0A7W8QN32</accession>
<dbReference type="Proteomes" id="UP000572635">
    <property type="component" value="Unassembled WGS sequence"/>
</dbReference>
<dbReference type="SUPFAM" id="SSF51004">
    <property type="entry name" value="C-terminal (heme d1) domain of cytochrome cd1-nitrite reductase"/>
    <property type="match status" value="1"/>
</dbReference>
<dbReference type="PANTHER" id="PTHR30344">
    <property type="entry name" value="6-PHOSPHOGLUCONOLACTONASE-RELATED"/>
    <property type="match status" value="1"/>
</dbReference>
<evidence type="ECO:0000313" key="3">
    <source>
        <dbReference type="EMBL" id="MBB5432471.1"/>
    </source>
</evidence>
<name>A0A7W8QN32_9ACTN</name>
<dbReference type="InterPro" id="IPR019405">
    <property type="entry name" value="Lactonase_7-beta_prop"/>
</dbReference>
<feature type="region of interest" description="Disordered" evidence="2">
    <location>
        <begin position="1"/>
        <end position="23"/>
    </location>
</feature>
<keyword evidence="3" id="KW-0413">Isomerase</keyword>
<protein>
    <submittedName>
        <fullName evidence="3">6-phosphogluconolactonase (Cycloisomerase 2 family)</fullName>
    </submittedName>
</protein>
<reference evidence="3 4" key="1">
    <citation type="submission" date="2020-08" db="EMBL/GenBank/DDBJ databases">
        <title>Sequencing the genomes of 1000 actinobacteria strains.</title>
        <authorList>
            <person name="Klenk H.-P."/>
        </authorList>
    </citation>
    <scope>NUCLEOTIDE SEQUENCE [LARGE SCALE GENOMIC DNA]</scope>
    <source>
        <strain evidence="3 4">DSM 44551</strain>
    </source>
</reference>
<sequence>MSERPLWIGTYTPGSEPEGRGAGVHTARLDTRTGELTGGGPGIGAVGPSFLALHPDGNRLYAVAERADGGLACFAAGPGGPAGPLWQAGTGGGSPCHVLVHPAGRHVIAANYADGSVSVHAAGGDAPGETVARITHTGSGPVADRQAGPHAHSTALAPGGRHLLIADLGTDELRCHPFDPDRPDPVGPAAVAARLAPGAGPRHIAVHPSGHLYVAGELDARVHVLRWDPQTARALPVSSAEAGTAGSAYPGEIALSPVGDRLYVSLRGPDTVAVFAVQDGGATLRHLADVPTGGAWPRHFALVGGHLVAANQNSGTITALPLDPGTGVPGAPVSELAVPDPACVLPAAD</sequence>
<keyword evidence="4" id="KW-1185">Reference proteome</keyword>
<comment type="similarity">
    <text evidence="1">Belongs to the cycloisomerase 2 family.</text>
</comment>
<dbReference type="GO" id="GO:0005829">
    <property type="term" value="C:cytosol"/>
    <property type="evidence" value="ECO:0007669"/>
    <property type="project" value="TreeGrafter"/>
</dbReference>